<dbReference type="SUPFAM" id="SSF53822">
    <property type="entry name" value="Periplasmic binding protein-like I"/>
    <property type="match status" value="1"/>
</dbReference>
<dbReference type="CDD" id="cd06267">
    <property type="entry name" value="PBP1_LacI_sugar_binding-like"/>
    <property type="match status" value="1"/>
</dbReference>
<dbReference type="Pfam" id="PF00532">
    <property type="entry name" value="Peripla_BP_1"/>
    <property type="match status" value="1"/>
</dbReference>
<evidence type="ECO:0000256" key="3">
    <source>
        <dbReference type="ARBA" id="ARBA00023125"/>
    </source>
</evidence>
<evidence type="ECO:0000256" key="1">
    <source>
        <dbReference type="ARBA" id="ARBA00022491"/>
    </source>
</evidence>
<dbReference type="InterPro" id="IPR028082">
    <property type="entry name" value="Peripla_BP_I"/>
</dbReference>
<evidence type="ECO:0000313" key="6">
    <source>
        <dbReference type="EMBL" id="GHO86267.1"/>
    </source>
</evidence>
<dbReference type="Gene3D" id="1.10.10.10">
    <property type="entry name" value="Winged helix-like DNA-binding domain superfamily/Winged helix DNA-binding domain"/>
    <property type="match status" value="1"/>
</dbReference>
<reference evidence="6 7" key="1">
    <citation type="journal article" date="2021" name="Int. J. Syst. Evol. Microbiol.">
        <title>Reticulibacter mediterranei gen. nov., sp. nov., within the new family Reticulibacteraceae fam. nov., and Ktedonospora formicarum gen. nov., sp. nov., Ktedonobacter robiniae sp. nov., Dictyobacter formicarum sp. nov. and Dictyobacter arantiisoli sp. nov., belonging to the class Ktedonobacteria.</title>
        <authorList>
            <person name="Yabe S."/>
            <person name="Zheng Y."/>
            <person name="Wang C.M."/>
            <person name="Sakai Y."/>
            <person name="Abe K."/>
            <person name="Yokota A."/>
            <person name="Donadio S."/>
            <person name="Cavaletti L."/>
            <person name="Monciardini P."/>
        </authorList>
    </citation>
    <scope>NUCLEOTIDE SEQUENCE [LARGE SCALE GENOMIC DNA]</scope>
    <source>
        <strain evidence="6 7">SOSP1-9</strain>
    </source>
</reference>
<feature type="domain" description="HTH gntR-type" evidence="5">
    <location>
        <begin position="2"/>
        <end position="70"/>
    </location>
</feature>
<dbReference type="InterPro" id="IPR000524">
    <property type="entry name" value="Tscrpt_reg_HTH_GntR"/>
</dbReference>
<dbReference type="CDD" id="cd07377">
    <property type="entry name" value="WHTH_GntR"/>
    <property type="match status" value="1"/>
</dbReference>
<keyword evidence="2" id="KW-0805">Transcription regulation</keyword>
<dbReference type="RefSeq" id="WP_201363919.1">
    <property type="nucleotide sequence ID" value="NZ_BNJJ01000012.1"/>
</dbReference>
<dbReference type="InterPro" id="IPR036388">
    <property type="entry name" value="WH-like_DNA-bd_sf"/>
</dbReference>
<keyword evidence="3" id="KW-0238">DNA-binding</keyword>
<comment type="caution">
    <text evidence="6">The sequence shown here is derived from an EMBL/GenBank/DDBJ whole genome shotgun (WGS) entry which is preliminary data.</text>
</comment>
<dbReference type="InterPro" id="IPR001761">
    <property type="entry name" value="Peripla_BP/Lac1_sug-bd_dom"/>
</dbReference>
<dbReference type="PANTHER" id="PTHR30146">
    <property type="entry name" value="LACI-RELATED TRANSCRIPTIONAL REPRESSOR"/>
    <property type="match status" value="1"/>
</dbReference>
<sequence>MLPLYEQVYQYLLNEIKSGRLQGGDRVPSEKELAEQFNVSRITSKKALENLMQAQLVERIRGKGTFVVQTLPDLQDSAHPLSSDVFHGSREHTHDDHLLIGVIIEDVADSYGLRLLQSIEECCSQHKMHMLLKRTYGKREEEEAAIEAFLQFGVDGLVIFPVHGDYYNPKILKLVVDNFPVVLVDRYLKGVAAHAVYTDNRKAAYDLTTYLIEQGHQHIAFVSPPLENTSSIDERLQGFSAALTDHGVPLNSNYWFTHFVSTLPAVYRKEDVFASQQELTQFIQRNPEITAFFTCEYSQAMLLRHALLALDPQKASQLTIVCFDYPEQLFNTPLFTHIQQDEITMGKQAIDILFGQIQGQDEPLVSVIPYTLVRVD</sequence>
<accession>A0ABQ3VJC5</accession>
<keyword evidence="1" id="KW-0678">Repressor</keyword>
<proteinExistence type="predicted"/>
<name>A0ABQ3VJC5_9CHLR</name>
<keyword evidence="4" id="KW-0804">Transcription</keyword>
<dbReference type="SUPFAM" id="SSF46785">
    <property type="entry name" value="Winged helix' DNA-binding domain"/>
    <property type="match status" value="1"/>
</dbReference>
<evidence type="ECO:0000259" key="5">
    <source>
        <dbReference type="PROSITE" id="PS50949"/>
    </source>
</evidence>
<dbReference type="Pfam" id="PF00392">
    <property type="entry name" value="GntR"/>
    <property type="match status" value="1"/>
</dbReference>
<organism evidence="6 7">
    <name type="scientific">Dictyobacter formicarum</name>
    <dbReference type="NCBI Taxonomy" id="2778368"/>
    <lineage>
        <taxon>Bacteria</taxon>
        <taxon>Bacillati</taxon>
        <taxon>Chloroflexota</taxon>
        <taxon>Ktedonobacteria</taxon>
        <taxon>Ktedonobacterales</taxon>
        <taxon>Dictyobacteraceae</taxon>
        <taxon>Dictyobacter</taxon>
    </lineage>
</organism>
<dbReference type="PROSITE" id="PS50949">
    <property type="entry name" value="HTH_GNTR"/>
    <property type="match status" value="1"/>
</dbReference>
<dbReference type="SMART" id="SM00345">
    <property type="entry name" value="HTH_GNTR"/>
    <property type="match status" value="1"/>
</dbReference>
<dbReference type="Proteomes" id="UP000635565">
    <property type="component" value="Unassembled WGS sequence"/>
</dbReference>
<gene>
    <name evidence="6" type="ORF">KSZ_42730</name>
</gene>
<dbReference type="InterPro" id="IPR036390">
    <property type="entry name" value="WH_DNA-bd_sf"/>
</dbReference>
<dbReference type="Gene3D" id="3.40.50.2300">
    <property type="match status" value="2"/>
</dbReference>
<dbReference type="PRINTS" id="PR00035">
    <property type="entry name" value="HTHGNTR"/>
</dbReference>
<keyword evidence="7" id="KW-1185">Reference proteome</keyword>
<dbReference type="EMBL" id="BNJJ01000012">
    <property type="protein sequence ID" value="GHO86267.1"/>
    <property type="molecule type" value="Genomic_DNA"/>
</dbReference>
<protein>
    <recommendedName>
        <fullName evidence="5">HTH gntR-type domain-containing protein</fullName>
    </recommendedName>
</protein>
<evidence type="ECO:0000256" key="4">
    <source>
        <dbReference type="ARBA" id="ARBA00023163"/>
    </source>
</evidence>
<dbReference type="PANTHER" id="PTHR30146:SF95">
    <property type="entry name" value="RIBOSE OPERON REPRESSOR"/>
    <property type="match status" value="1"/>
</dbReference>
<evidence type="ECO:0000313" key="7">
    <source>
        <dbReference type="Proteomes" id="UP000635565"/>
    </source>
</evidence>
<evidence type="ECO:0000256" key="2">
    <source>
        <dbReference type="ARBA" id="ARBA00023015"/>
    </source>
</evidence>